<dbReference type="PANTHER" id="PTHR45790">
    <property type="entry name" value="SIROHEME SYNTHASE-RELATED"/>
    <property type="match status" value="1"/>
</dbReference>
<dbReference type="GO" id="GO:0004851">
    <property type="term" value="F:uroporphyrin-III C-methyltransferase activity"/>
    <property type="evidence" value="ECO:0007669"/>
    <property type="project" value="UniProtKB-EC"/>
</dbReference>
<dbReference type="NCBIfam" id="TIGR01469">
    <property type="entry name" value="cobA_cysG_Cterm"/>
    <property type="match status" value="1"/>
</dbReference>
<keyword evidence="3 6" id="KW-0808">Transferase</keyword>
<dbReference type="Proteomes" id="UP001477672">
    <property type="component" value="Unassembled WGS sequence"/>
</dbReference>
<accession>A0ABV1GDE2</accession>
<dbReference type="EC" id="2.1.1.107" evidence="1"/>
<dbReference type="InterPro" id="IPR014776">
    <property type="entry name" value="4pyrrole_Mease_sub2"/>
</dbReference>
<evidence type="ECO:0000256" key="2">
    <source>
        <dbReference type="ARBA" id="ARBA00022603"/>
    </source>
</evidence>
<dbReference type="RefSeq" id="WP_349215297.1">
    <property type="nucleotide sequence ID" value="NZ_JBBMFA010000071.1"/>
</dbReference>
<feature type="domain" description="Tetrapyrrole methylase" evidence="7">
    <location>
        <begin position="7"/>
        <end position="217"/>
    </location>
</feature>
<evidence type="ECO:0000259" key="7">
    <source>
        <dbReference type="Pfam" id="PF00590"/>
    </source>
</evidence>
<evidence type="ECO:0000256" key="1">
    <source>
        <dbReference type="ARBA" id="ARBA00012162"/>
    </source>
</evidence>
<dbReference type="Gene3D" id="3.40.1010.10">
    <property type="entry name" value="Cobalt-precorrin-4 Transmethylase, Domain 1"/>
    <property type="match status" value="1"/>
</dbReference>
<protein>
    <recommendedName>
        <fullName evidence="1">uroporphyrinogen-III C-methyltransferase</fullName>
        <ecNumber evidence="1">2.1.1.107</ecNumber>
    </recommendedName>
</protein>
<dbReference type="InterPro" id="IPR006366">
    <property type="entry name" value="CobA/CysG_C"/>
</dbReference>
<dbReference type="InterPro" id="IPR035996">
    <property type="entry name" value="4pyrrol_Methylase_sf"/>
</dbReference>
<evidence type="ECO:0000256" key="5">
    <source>
        <dbReference type="ARBA" id="ARBA00023244"/>
    </source>
</evidence>
<reference evidence="9 10" key="1">
    <citation type="submission" date="2024-03" db="EMBL/GenBank/DDBJ databases">
        <title>Human intestinal bacterial collection.</title>
        <authorList>
            <person name="Pauvert C."/>
            <person name="Hitch T.C.A."/>
            <person name="Clavel T."/>
        </authorList>
    </citation>
    <scope>NUCLEOTIDE SEQUENCE [LARGE SCALE GENOMIC DNA]</scope>
    <source>
        <strain evidence="9 10">CLA-JM-H11</strain>
    </source>
</reference>
<keyword evidence="5" id="KW-0627">Porphyrin biosynthesis</keyword>
<gene>
    <name evidence="9" type="primary">cobA</name>
    <name evidence="9" type="ORF">WMO24_05370</name>
</gene>
<evidence type="ECO:0000256" key="6">
    <source>
        <dbReference type="RuleBase" id="RU003960"/>
    </source>
</evidence>
<dbReference type="SUPFAM" id="SSF69618">
    <property type="entry name" value="HemD-like"/>
    <property type="match status" value="1"/>
</dbReference>
<dbReference type="Pfam" id="PF02602">
    <property type="entry name" value="HEM4"/>
    <property type="match status" value="1"/>
</dbReference>
<proteinExistence type="inferred from homology"/>
<dbReference type="InterPro" id="IPR014777">
    <property type="entry name" value="4pyrrole_Mease_sub1"/>
</dbReference>
<keyword evidence="10" id="KW-1185">Reference proteome</keyword>
<organism evidence="9 10">
    <name type="scientific">Ruthenibacterium intestinale</name>
    <dbReference type="NCBI Taxonomy" id="3133163"/>
    <lineage>
        <taxon>Bacteria</taxon>
        <taxon>Bacillati</taxon>
        <taxon>Bacillota</taxon>
        <taxon>Clostridia</taxon>
        <taxon>Eubacteriales</taxon>
        <taxon>Oscillospiraceae</taxon>
        <taxon>Ruthenibacterium</taxon>
    </lineage>
</organism>
<dbReference type="PANTHER" id="PTHR45790:SF3">
    <property type="entry name" value="S-ADENOSYL-L-METHIONINE-DEPENDENT UROPORPHYRINOGEN III METHYLTRANSFERASE, CHLOROPLASTIC"/>
    <property type="match status" value="1"/>
</dbReference>
<dbReference type="Gene3D" id="3.30.950.10">
    <property type="entry name" value="Methyltransferase, Cobalt-precorrin-4 Transmethylase, Domain 2"/>
    <property type="match status" value="1"/>
</dbReference>
<evidence type="ECO:0000313" key="9">
    <source>
        <dbReference type="EMBL" id="MEQ2519864.1"/>
    </source>
</evidence>
<feature type="domain" description="Tetrapyrrole biosynthesis uroporphyrinogen III synthase" evidence="8">
    <location>
        <begin position="266"/>
        <end position="479"/>
    </location>
</feature>
<evidence type="ECO:0000259" key="8">
    <source>
        <dbReference type="Pfam" id="PF02602"/>
    </source>
</evidence>
<dbReference type="NCBIfam" id="NF004790">
    <property type="entry name" value="PRK06136.1"/>
    <property type="match status" value="1"/>
</dbReference>
<comment type="similarity">
    <text evidence="6">Belongs to the precorrin methyltransferase family.</text>
</comment>
<dbReference type="Pfam" id="PF00590">
    <property type="entry name" value="TP_methylase"/>
    <property type="match status" value="1"/>
</dbReference>
<keyword evidence="4" id="KW-0949">S-adenosyl-L-methionine</keyword>
<dbReference type="GO" id="GO:0032259">
    <property type="term" value="P:methylation"/>
    <property type="evidence" value="ECO:0007669"/>
    <property type="project" value="UniProtKB-KW"/>
</dbReference>
<sequence length="493" mass="51897">MEKKGFVYLVGAGCGSADLITLRGLRLLQTCDAVVYDDLIDPALLEQAAQAELYPAGKRCGRHSMPQPEINALLVRLGSEGKTVVRLKGGDPFVFGRGGEEVQALHQAGIPCEIVPGISSCIAVPAAAGIPVTHRGLSRSFHVITGHTAQSEDSLPESLHTLANLNGTLVFLMGLSQLERIANRLMEAGKAGSTPAAVVSGGNAPHPAVVRGTLKNIAEKVRQADVQAPAVIVVGETAAMNLYEGDPRPLAGVRVGLVGTASFTRRLEERLLKLGARPVHMMAGRVKSLEPDEGIAAFTKVSGWAVFTSQNGVEIFFERLLKSGTDVRRLAQCRFAAIGPVTAQALQKHGITADLVAHPATSQALAGALSTAAEKAEPIFLFRSANSTPELYTELAEQGFSVQECSLYRTDFVPLQSDAKVDYLVFGSAEGVKAWYAACGAPEESAQCVCIGPVTAGALSACGRRCFLTAEDISADGVVACILKDLQNRAGFV</sequence>
<dbReference type="InterPro" id="IPR003754">
    <property type="entry name" value="4pyrrol_synth_uPrphyn_synth"/>
</dbReference>
<keyword evidence="2 6" id="KW-0489">Methyltransferase</keyword>
<dbReference type="CDD" id="cd11642">
    <property type="entry name" value="SUMT"/>
    <property type="match status" value="1"/>
</dbReference>
<dbReference type="InterPro" id="IPR050161">
    <property type="entry name" value="Siro_Cobalamin_biosynth"/>
</dbReference>
<dbReference type="EMBL" id="JBBMFA010000071">
    <property type="protein sequence ID" value="MEQ2519864.1"/>
    <property type="molecule type" value="Genomic_DNA"/>
</dbReference>
<dbReference type="InterPro" id="IPR003043">
    <property type="entry name" value="Uropor_MeTrfase_CS"/>
</dbReference>
<dbReference type="InterPro" id="IPR036108">
    <property type="entry name" value="4pyrrol_syn_uPrphyn_synt_sf"/>
</dbReference>
<evidence type="ECO:0000256" key="4">
    <source>
        <dbReference type="ARBA" id="ARBA00022691"/>
    </source>
</evidence>
<dbReference type="SUPFAM" id="SSF53790">
    <property type="entry name" value="Tetrapyrrole methylase"/>
    <property type="match status" value="1"/>
</dbReference>
<dbReference type="InterPro" id="IPR000878">
    <property type="entry name" value="4pyrrol_Mease"/>
</dbReference>
<evidence type="ECO:0000256" key="3">
    <source>
        <dbReference type="ARBA" id="ARBA00022679"/>
    </source>
</evidence>
<dbReference type="Gene3D" id="3.40.50.10090">
    <property type="match status" value="2"/>
</dbReference>
<dbReference type="PROSITE" id="PS00840">
    <property type="entry name" value="SUMT_2"/>
    <property type="match status" value="1"/>
</dbReference>
<dbReference type="CDD" id="cd06578">
    <property type="entry name" value="HemD"/>
    <property type="match status" value="1"/>
</dbReference>
<name>A0ABV1GDE2_9FIRM</name>
<comment type="caution">
    <text evidence="9">The sequence shown here is derived from an EMBL/GenBank/DDBJ whole genome shotgun (WGS) entry which is preliminary data.</text>
</comment>
<evidence type="ECO:0000313" key="10">
    <source>
        <dbReference type="Proteomes" id="UP001477672"/>
    </source>
</evidence>